<keyword evidence="1" id="KW-0812">Transmembrane</keyword>
<organism evidence="2 3">
    <name type="scientific">Roseinatronobacter alkalisoli</name>
    <dbReference type="NCBI Taxonomy" id="3028235"/>
    <lineage>
        <taxon>Bacteria</taxon>
        <taxon>Pseudomonadati</taxon>
        <taxon>Pseudomonadota</taxon>
        <taxon>Alphaproteobacteria</taxon>
        <taxon>Rhodobacterales</taxon>
        <taxon>Paracoccaceae</taxon>
        <taxon>Roseinatronobacter</taxon>
    </lineage>
</organism>
<dbReference type="RefSeq" id="WP_274350865.1">
    <property type="nucleotide sequence ID" value="NZ_JAQZSM010000002.1"/>
</dbReference>
<protein>
    <submittedName>
        <fullName evidence="2">Uncharacterized protein</fullName>
    </submittedName>
</protein>
<sequence>MMIATTTRITRSSHGTPALRNSVALLQLLFALLGAIVCAAAAYVLDQSFGMVVLAYVAGGNLFYLLGALLSFLARFRTNSGFTRLEPGAHYSRSGT</sequence>
<evidence type="ECO:0000256" key="1">
    <source>
        <dbReference type="SAM" id="Phobius"/>
    </source>
</evidence>
<dbReference type="EMBL" id="JAQZSM010000002">
    <property type="protein sequence ID" value="MDD7970270.1"/>
    <property type="molecule type" value="Genomic_DNA"/>
</dbReference>
<evidence type="ECO:0000313" key="3">
    <source>
        <dbReference type="Proteomes" id="UP001431784"/>
    </source>
</evidence>
<gene>
    <name evidence="2" type="ORF">PUT78_04095</name>
</gene>
<keyword evidence="1" id="KW-1133">Transmembrane helix</keyword>
<proteinExistence type="predicted"/>
<reference evidence="2" key="1">
    <citation type="submission" date="2023-02" db="EMBL/GenBank/DDBJ databases">
        <title>Description of Roseinatronobacter alkalisoli sp. nov., an alkaliphilic bacerium isolated from soda soil.</title>
        <authorList>
            <person name="Wei W."/>
        </authorList>
    </citation>
    <scope>NUCLEOTIDE SEQUENCE</scope>
    <source>
        <strain evidence="2">HJB301</strain>
    </source>
</reference>
<comment type="caution">
    <text evidence="2">The sequence shown here is derived from an EMBL/GenBank/DDBJ whole genome shotgun (WGS) entry which is preliminary data.</text>
</comment>
<dbReference type="Proteomes" id="UP001431784">
    <property type="component" value="Unassembled WGS sequence"/>
</dbReference>
<name>A0ABT5T574_9RHOB</name>
<feature type="transmembrane region" description="Helical" evidence="1">
    <location>
        <begin position="49"/>
        <end position="74"/>
    </location>
</feature>
<accession>A0ABT5T574</accession>
<evidence type="ECO:0000313" key="2">
    <source>
        <dbReference type="EMBL" id="MDD7970270.1"/>
    </source>
</evidence>
<keyword evidence="3" id="KW-1185">Reference proteome</keyword>
<keyword evidence="1" id="KW-0472">Membrane</keyword>